<proteinExistence type="predicted"/>
<dbReference type="PANTHER" id="PTHR21301:SF10">
    <property type="entry name" value="REVERSE TRANSCRIPTASE DOMAIN-CONTAINING PROTEIN"/>
    <property type="match status" value="1"/>
</dbReference>
<gene>
    <name evidence="2" type="ORF">PXEA_LOCUS26721</name>
</gene>
<dbReference type="Proteomes" id="UP000784294">
    <property type="component" value="Unassembled WGS sequence"/>
</dbReference>
<sequence>MITALTTFGKCIYEQNRRNLQDGTVMRYLDDYFAPWSYGKENLEEFLQFVNQIDAKIQFTMEVEESEQLPFMDVEVIHSNETLKKKLYRKKSYSGIILNFRSHHNYRLMIGLMTSMIIQSLPLTDADFLDKELEKLTRILSGNDYPSKVLQRNITAVKSQWQNGEYERTVRTINKSGYACLPAN</sequence>
<keyword evidence="3" id="KW-1185">Reference proteome</keyword>
<comment type="caution">
    <text evidence="2">The sequence shown here is derived from an EMBL/GenBank/DDBJ whole genome shotgun (WGS) entry which is preliminary data.</text>
</comment>
<evidence type="ECO:0000313" key="3">
    <source>
        <dbReference type="Proteomes" id="UP000784294"/>
    </source>
</evidence>
<dbReference type="EMBL" id="CAAALY010245505">
    <property type="protein sequence ID" value="VEL33281.1"/>
    <property type="molecule type" value="Genomic_DNA"/>
</dbReference>
<evidence type="ECO:0000313" key="2">
    <source>
        <dbReference type="EMBL" id="VEL33281.1"/>
    </source>
</evidence>
<accession>A0A3S5CML3</accession>
<name>A0A3S5CML3_9PLAT</name>
<dbReference type="PANTHER" id="PTHR21301">
    <property type="entry name" value="REVERSE TRANSCRIPTASE"/>
    <property type="match status" value="1"/>
</dbReference>
<dbReference type="Pfam" id="PF26215">
    <property type="entry name" value="HTH_animal"/>
    <property type="match status" value="1"/>
</dbReference>
<reference evidence="2" key="1">
    <citation type="submission" date="2018-11" db="EMBL/GenBank/DDBJ databases">
        <authorList>
            <consortium name="Pathogen Informatics"/>
        </authorList>
    </citation>
    <scope>NUCLEOTIDE SEQUENCE</scope>
</reference>
<feature type="domain" description="Helix-turn-helix" evidence="1">
    <location>
        <begin position="96"/>
        <end position="154"/>
    </location>
</feature>
<dbReference type="OrthoDB" id="10018421at2759"/>
<organism evidence="2 3">
    <name type="scientific">Protopolystoma xenopodis</name>
    <dbReference type="NCBI Taxonomy" id="117903"/>
    <lineage>
        <taxon>Eukaryota</taxon>
        <taxon>Metazoa</taxon>
        <taxon>Spiralia</taxon>
        <taxon>Lophotrochozoa</taxon>
        <taxon>Platyhelminthes</taxon>
        <taxon>Monogenea</taxon>
        <taxon>Polyopisthocotylea</taxon>
        <taxon>Polystomatidea</taxon>
        <taxon>Polystomatidae</taxon>
        <taxon>Protopolystoma</taxon>
    </lineage>
</organism>
<protein>
    <recommendedName>
        <fullName evidence="1">Helix-turn-helix domain-containing protein</fullName>
    </recommendedName>
</protein>
<evidence type="ECO:0000259" key="1">
    <source>
        <dbReference type="Pfam" id="PF26215"/>
    </source>
</evidence>
<dbReference type="AlphaFoldDB" id="A0A3S5CML3"/>
<dbReference type="InterPro" id="IPR058912">
    <property type="entry name" value="HTH_animal"/>
</dbReference>